<gene>
    <name evidence="2" type="ORF">SPJ1_0232</name>
</gene>
<evidence type="ECO:0000313" key="2">
    <source>
        <dbReference type="EMBL" id="EMG26270.1"/>
    </source>
</evidence>
<dbReference type="EMBL" id="ALYM01000001">
    <property type="protein sequence ID" value="EMG26270.1"/>
    <property type="molecule type" value="Genomic_DNA"/>
</dbReference>
<proteinExistence type="predicted"/>
<name>A0ABP2T0N6_9STRE</name>
<evidence type="ECO:0000259" key="1">
    <source>
        <dbReference type="Pfam" id="PF07659"/>
    </source>
</evidence>
<dbReference type="RefSeq" id="WP_004234419.1">
    <property type="nucleotide sequence ID" value="NZ_ALYM01000001.1"/>
</dbReference>
<dbReference type="InterPro" id="IPR011630">
    <property type="entry name" value="DUF1599"/>
</dbReference>
<comment type="caution">
    <text evidence="2">The sequence shown here is derived from an EMBL/GenBank/DDBJ whole genome shotgun (WGS) entry which is preliminary data.</text>
</comment>
<sequence length="91" mass="10465">MDKINAETMQKVYDENFQTFLKKNADYGSSFEESLEQFGEVAGIVRISDKYQRLVNLTKNKNQVLESKSDTLKDMANYCLMLAVWLEGKNG</sequence>
<reference evidence="2 3" key="1">
    <citation type="journal article" date="2013" name="PLoS ONE">
        <title>Comparative Genomic Characterization of Three Streptococcus parauberis Strains in Fish Pathogen, as Assessed by Wide-Genome Analyses.</title>
        <authorList>
            <person name="Nho S.W."/>
            <person name="Hikima J."/>
            <person name="Park S.B."/>
            <person name="Jang H.B."/>
            <person name="Cha I.S."/>
            <person name="Yasuike M."/>
            <person name="Nakamura Y."/>
            <person name="Fujiwara A."/>
            <person name="Sano M."/>
            <person name="Kanai K."/>
            <person name="Kondo H."/>
            <person name="Hirono I."/>
            <person name="Takeyama H."/>
            <person name="Aoki T."/>
            <person name="Jung T.S."/>
        </authorList>
    </citation>
    <scope>NUCLEOTIDE SEQUENCE [LARGE SCALE GENOMIC DNA]</scope>
    <source>
        <strain evidence="2 3">KRS-02083</strain>
    </source>
</reference>
<protein>
    <submittedName>
        <fullName evidence="2">Phage protein</fullName>
    </submittedName>
</protein>
<feature type="domain" description="Nucleotide modification associated" evidence="1">
    <location>
        <begin position="23"/>
        <end position="82"/>
    </location>
</feature>
<evidence type="ECO:0000313" key="3">
    <source>
        <dbReference type="Proteomes" id="UP000011769"/>
    </source>
</evidence>
<dbReference type="Proteomes" id="UP000011769">
    <property type="component" value="Unassembled WGS sequence"/>
</dbReference>
<keyword evidence="3" id="KW-1185">Reference proteome</keyword>
<accession>A0ABP2T0N6</accession>
<dbReference type="Pfam" id="PF07659">
    <property type="entry name" value="DUF1599"/>
    <property type="match status" value="1"/>
</dbReference>
<organism evidence="2 3">
    <name type="scientific">Streptococcus parauberis KRS-02083</name>
    <dbReference type="NCBI Taxonomy" id="1207545"/>
    <lineage>
        <taxon>Bacteria</taxon>
        <taxon>Bacillati</taxon>
        <taxon>Bacillota</taxon>
        <taxon>Bacilli</taxon>
        <taxon>Lactobacillales</taxon>
        <taxon>Streptococcaceae</taxon>
        <taxon>Streptococcus</taxon>
    </lineage>
</organism>